<dbReference type="EC" id="3.1.3.48" evidence="2"/>
<evidence type="ECO:0000256" key="5">
    <source>
        <dbReference type="SAM" id="MobiDB-lite"/>
    </source>
</evidence>
<dbReference type="GO" id="GO:0017017">
    <property type="term" value="F:MAP kinase tyrosine/serine/threonine phosphatase activity"/>
    <property type="evidence" value="ECO:0007669"/>
    <property type="project" value="TreeGrafter"/>
</dbReference>
<dbReference type="SMART" id="SM00195">
    <property type="entry name" value="DSPc"/>
    <property type="match status" value="1"/>
</dbReference>
<name>A0A9N9WL78_9DIPT</name>
<dbReference type="GO" id="GO:0008330">
    <property type="term" value="F:protein tyrosine/threonine phosphatase activity"/>
    <property type="evidence" value="ECO:0007669"/>
    <property type="project" value="TreeGrafter"/>
</dbReference>
<dbReference type="FunFam" id="3.90.190.10:FF:000028">
    <property type="entry name" value="Dual specificity phosphatase 10"/>
    <property type="match status" value="1"/>
</dbReference>
<evidence type="ECO:0000313" key="9">
    <source>
        <dbReference type="Proteomes" id="UP001153620"/>
    </source>
</evidence>
<protein>
    <recommendedName>
        <fullName evidence="2">protein-tyrosine-phosphatase</fullName>
        <ecNumber evidence="2">3.1.3.48</ecNumber>
    </recommendedName>
</protein>
<feature type="compositionally biased region" description="Low complexity" evidence="5">
    <location>
        <begin position="337"/>
        <end position="366"/>
    </location>
</feature>
<dbReference type="PROSITE" id="PS00383">
    <property type="entry name" value="TYR_PHOSPHATASE_1"/>
    <property type="match status" value="1"/>
</dbReference>
<evidence type="ECO:0000313" key="8">
    <source>
        <dbReference type="EMBL" id="CAG9797149.1"/>
    </source>
</evidence>
<evidence type="ECO:0000256" key="1">
    <source>
        <dbReference type="ARBA" id="ARBA00008601"/>
    </source>
</evidence>
<dbReference type="InterPro" id="IPR029021">
    <property type="entry name" value="Prot-tyrosine_phosphatase-like"/>
</dbReference>
<dbReference type="GO" id="GO:0043409">
    <property type="term" value="P:negative regulation of MAPK cascade"/>
    <property type="evidence" value="ECO:0007669"/>
    <property type="project" value="TreeGrafter"/>
</dbReference>
<reference evidence="8" key="2">
    <citation type="submission" date="2022-10" db="EMBL/GenBank/DDBJ databases">
        <authorList>
            <consortium name="ENA_rothamsted_submissions"/>
            <consortium name="culmorum"/>
            <person name="King R."/>
        </authorList>
    </citation>
    <scope>NUCLEOTIDE SEQUENCE</scope>
</reference>
<dbReference type="GO" id="GO:0033550">
    <property type="term" value="F:MAP kinase tyrosine phosphatase activity"/>
    <property type="evidence" value="ECO:0007669"/>
    <property type="project" value="TreeGrafter"/>
</dbReference>
<feature type="region of interest" description="Disordered" evidence="5">
    <location>
        <begin position="289"/>
        <end position="309"/>
    </location>
</feature>
<dbReference type="PROSITE" id="PS50056">
    <property type="entry name" value="TYR_PHOSPHATASE_2"/>
    <property type="match status" value="1"/>
</dbReference>
<keyword evidence="9" id="KW-1185">Reference proteome</keyword>
<dbReference type="InterPro" id="IPR016130">
    <property type="entry name" value="Tyr_Pase_AS"/>
</dbReference>
<evidence type="ECO:0000256" key="4">
    <source>
        <dbReference type="ARBA" id="ARBA00022912"/>
    </source>
</evidence>
<dbReference type="AlphaFoldDB" id="A0A9N9WL78"/>
<proteinExistence type="inferred from homology"/>
<feature type="region of interest" description="Disordered" evidence="5">
    <location>
        <begin position="324"/>
        <end position="373"/>
    </location>
</feature>
<dbReference type="Gene3D" id="3.90.190.10">
    <property type="entry name" value="Protein tyrosine phosphatase superfamily"/>
    <property type="match status" value="1"/>
</dbReference>
<dbReference type="SUPFAM" id="SSF52799">
    <property type="entry name" value="(Phosphotyrosine protein) phosphatases II"/>
    <property type="match status" value="1"/>
</dbReference>
<evidence type="ECO:0000259" key="7">
    <source>
        <dbReference type="PROSITE" id="PS50056"/>
    </source>
</evidence>
<dbReference type="Pfam" id="PF00782">
    <property type="entry name" value="DSPc"/>
    <property type="match status" value="1"/>
</dbReference>
<feature type="domain" description="Tyrosine-protein phosphatase" evidence="6">
    <location>
        <begin position="73"/>
        <end position="213"/>
    </location>
</feature>
<dbReference type="OrthoDB" id="426001at2759"/>
<dbReference type="InterPro" id="IPR000340">
    <property type="entry name" value="Dual-sp_phosphatase_cat-dom"/>
</dbReference>
<dbReference type="PANTHER" id="PTHR10159:SF528">
    <property type="entry name" value="PUCKERED, ISOFORM A"/>
    <property type="match status" value="1"/>
</dbReference>
<dbReference type="EMBL" id="OU895877">
    <property type="protein sequence ID" value="CAG9797149.1"/>
    <property type="molecule type" value="Genomic_DNA"/>
</dbReference>
<dbReference type="PANTHER" id="PTHR10159">
    <property type="entry name" value="DUAL SPECIFICITY PROTEIN PHOSPHATASE"/>
    <property type="match status" value="1"/>
</dbReference>
<evidence type="ECO:0000256" key="3">
    <source>
        <dbReference type="ARBA" id="ARBA00022801"/>
    </source>
</evidence>
<dbReference type="GO" id="GO:0005829">
    <property type="term" value="C:cytosol"/>
    <property type="evidence" value="ECO:0007669"/>
    <property type="project" value="TreeGrafter"/>
</dbReference>
<sequence>MRIKRESPCLALRFMPIKLPNNNNNNASTNSNCGTTNMNKRHCDDSSLMPSGSRIPLSRSCSSPAVSHDIETHPASPVFSHLLLGNGRDAIDPSSVGANCVLNVTCQPSNTQTKPGVKYKQIPANDTPHQNIKQYFQEAFEFIEEARKKGSTVLLHCQAGISRSATIAIAYVMRYKSLSLLEAYQLVKLARPIISPNLNFMGQLLELEQSLIADGKLRPPPPSIQTVPPTGQHPFLIQEPHHTKSSSTQLPFPLTLPNRNRKNLFNKNKLTLRVPCNDDNNNRNMINCLRSSESGSSDEDVEMTSTNSSRMIIINEVDCENENLTSNGIGNNSDDCSSPSSISTSSSLSSSLSPSSLTNSPTSLTPDVSNTYA</sequence>
<feature type="domain" description="Tyrosine specific protein phosphatases" evidence="7">
    <location>
        <begin position="134"/>
        <end position="192"/>
    </location>
</feature>
<dbReference type="Proteomes" id="UP001153620">
    <property type="component" value="Chromosome 1"/>
</dbReference>
<accession>A0A9N9WL78</accession>
<dbReference type="PROSITE" id="PS50054">
    <property type="entry name" value="TYR_PHOSPHATASE_DUAL"/>
    <property type="match status" value="1"/>
</dbReference>
<evidence type="ECO:0000259" key="6">
    <source>
        <dbReference type="PROSITE" id="PS50054"/>
    </source>
</evidence>
<keyword evidence="4" id="KW-0904">Protein phosphatase</keyword>
<feature type="compositionally biased region" description="Polar residues" evidence="5">
    <location>
        <begin position="324"/>
        <end position="336"/>
    </location>
</feature>
<gene>
    <name evidence="8" type="ORF">CHIRRI_LOCUS149</name>
</gene>
<dbReference type="InterPro" id="IPR000387">
    <property type="entry name" value="Tyr_Pase_dom"/>
</dbReference>
<comment type="similarity">
    <text evidence="1">Belongs to the protein-tyrosine phosphatase family. Non-receptor class dual specificity subfamily.</text>
</comment>
<keyword evidence="3" id="KW-0378">Hydrolase</keyword>
<reference evidence="8" key="1">
    <citation type="submission" date="2022-01" db="EMBL/GenBank/DDBJ databases">
        <authorList>
            <person name="King R."/>
        </authorList>
    </citation>
    <scope>NUCLEOTIDE SEQUENCE</scope>
</reference>
<dbReference type="InterPro" id="IPR020422">
    <property type="entry name" value="TYR_PHOSPHATASE_DUAL_dom"/>
</dbReference>
<organism evidence="8 9">
    <name type="scientific">Chironomus riparius</name>
    <dbReference type="NCBI Taxonomy" id="315576"/>
    <lineage>
        <taxon>Eukaryota</taxon>
        <taxon>Metazoa</taxon>
        <taxon>Ecdysozoa</taxon>
        <taxon>Arthropoda</taxon>
        <taxon>Hexapoda</taxon>
        <taxon>Insecta</taxon>
        <taxon>Pterygota</taxon>
        <taxon>Neoptera</taxon>
        <taxon>Endopterygota</taxon>
        <taxon>Diptera</taxon>
        <taxon>Nematocera</taxon>
        <taxon>Chironomoidea</taxon>
        <taxon>Chironomidae</taxon>
        <taxon>Chironominae</taxon>
        <taxon>Chironomus</taxon>
    </lineage>
</organism>
<evidence type="ECO:0000256" key="2">
    <source>
        <dbReference type="ARBA" id="ARBA00013064"/>
    </source>
</evidence>